<accession>A0A5B6V064</accession>
<dbReference type="Pfam" id="PF05755">
    <property type="entry name" value="REF"/>
    <property type="match status" value="1"/>
</dbReference>
<name>A0A5B6V064_9ROSI</name>
<sequence length="83" mass="9493">MRHHPISLGPIVVKPKNIQKKLKCLDVVQVASIYAVIIIDPIYYKFHDIPFELLKFVDGKVDESLSQLECNVSFVMKQGKLEP</sequence>
<dbReference type="AlphaFoldDB" id="A0A5B6V064"/>
<protein>
    <submittedName>
        <fullName evidence="2">Stress-related protein-like</fullName>
    </submittedName>
</protein>
<dbReference type="OrthoDB" id="1901372at2759"/>
<dbReference type="EMBL" id="SMMG02000009">
    <property type="protein sequence ID" value="KAA3462496.1"/>
    <property type="molecule type" value="Genomic_DNA"/>
</dbReference>
<dbReference type="PANTHER" id="PTHR33732:SF3">
    <property type="entry name" value="OS07G0671800 PROTEIN"/>
    <property type="match status" value="1"/>
</dbReference>
<dbReference type="Proteomes" id="UP000325315">
    <property type="component" value="Unassembled WGS sequence"/>
</dbReference>
<evidence type="ECO:0000313" key="2">
    <source>
        <dbReference type="EMBL" id="KAA3462496.1"/>
    </source>
</evidence>
<dbReference type="PANTHER" id="PTHR33732">
    <property type="entry name" value="REF/SRPP-LIKE PROTEIN OS05G0151300/LOC_OS05G05940"/>
    <property type="match status" value="1"/>
</dbReference>
<proteinExistence type="inferred from homology"/>
<keyword evidence="3" id="KW-1185">Reference proteome</keyword>
<evidence type="ECO:0000256" key="1">
    <source>
        <dbReference type="ARBA" id="ARBA00009737"/>
    </source>
</evidence>
<organism evidence="2 3">
    <name type="scientific">Gossypium australe</name>
    <dbReference type="NCBI Taxonomy" id="47621"/>
    <lineage>
        <taxon>Eukaryota</taxon>
        <taxon>Viridiplantae</taxon>
        <taxon>Streptophyta</taxon>
        <taxon>Embryophyta</taxon>
        <taxon>Tracheophyta</taxon>
        <taxon>Spermatophyta</taxon>
        <taxon>Magnoliopsida</taxon>
        <taxon>eudicotyledons</taxon>
        <taxon>Gunneridae</taxon>
        <taxon>Pentapetalae</taxon>
        <taxon>rosids</taxon>
        <taxon>malvids</taxon>
        <taxon>Malvales</taxon>
        <taxon>Malvaceae</taxon>
        <taxon>Malvoideae</taxon>
        <taxon>Gossypium</taxon>
    </lineage>
</organism>
<comment type="similarity">
    <text evidence="1">Belongs to the REF/SRPP family.</text>
</comment>
<dbReference type="InterPro" id="IPR008802">
    <property type="entry name" value="REF"/>
</dbReference>
<evidence type="ECO:0000313" key="3">
    <source>
        <dbReference type="Proteomes" id="UP000325315"/>
    </source>
</evidence>
<comment type="caution">
    <text evidence="2">The sequence shown here is derived from an EMBL/GenBank/DDBJ whole genome shotgun (WGS) entry which is preliminary data.</text>
</comment>
<gene>
    <name evidence="2" type="ORF">EPI10_028977</name>
</gene>
<reference evidence="3" key="1">
    <citation type="journal article" date="2019" name="Plant Biotechnol. J.">
        <title>Genome sequencing of the Australian wild diploid species Gossypium australe highlights disease resistance and delayed gland morphogenesis.</title>
        <authorList>
            <person name="Cai Y."/>
            <person name="Cai X."/>
            <person name="Wang Q."/>
            <person name="Wang P."/>
            <person name="Zhang Y."/>
            <person name="Cai C."/>
            <person name="Xu Y."/>
            <person name="Wang K."/>
            <person name="Zhou Z."/>
            <person name="Wang C."/>
            <person name="Geng S."/>
            <person name="Li B."/>
            <person name="Dong Q."/>
            <person name="Hou Y."/>
            <person name="Wang H."/>
            <person name="Ai P."/>
            <person name="Liu Z."/>
            <person name="Yi F."/>
            <person name="Sun M."/>
            <person name="An G."/>
            <person name="Cheng J."/>
            <person name="Zhang Y."/>
            <person name="Shi Q."/>
            <person name="Xie Y."/>
            <person name="Shi X."/>
            <person name="Chang Y."/>
            <person name="Huang F."/>
            <person name="Chen Y."/>
            <person name="Hong S."/>
            <person name="Mi L."/>
            <person name="Sun Q."/>
            <person name="Zhang L."/>
            <person name="Zhou B."/>
            <person name="Peng R."/>
            <person name="Zhang X."/>
            <person name="Liu F."/>
        </authorList>
    </citation>
    <scope>NUCLEOTIDE SEQUENCE [LARGE SCALE GENOMIC DNA]</scope>
    <source>
        <strain evidence="3">cv. PA1801</strain>
    </source>
</reference>